<dbReference type="GO" id="GO:0005802">
    <property type="term" value="C:trans-Golgi network"/>
    <property type="evidence" value="ECO:0007669"/>
    <property type="project" value="UniProtKB-ARBA"/>
</dbReference>
<keyword evidence="15" id="KW-1185">Reference proteome</keyword>
<evidence type="ECO:0000256" key="6">
    <source>
        <dbReference type="ARBA" id="ARBA00022741"/>
    </source>
</evidence>
<dbReference type="Pfam" id="PF00702">
    <property type="entry name" value="Hydrolase"/>
    <property type="match status" value="1"/>
</dbReference>
<dbReference type="Gene3D" id="3.40.1110.10">
    <property type="entry name" value="Calcium-transporting ATPase, cytoplasmic domain N"/>
    <property type="match status" value="1"/>
</dbReference>
<keyword evidence="9 11" id="KW-1133">Transmembrane helix</keyword>
<evidence type="ECO:0000259" key="13">
    <source>
        <dbReference type="Pfam" id="PF00122"/>
    </source>
</evidence>
<dbReference type="InterPro" id="IPR059000">
    <property type="entry name" value="ATPase_P-type_domA"/>
</dbReference>
<dbReference type="InterPro" id="IPR036412">
    <property type="entry name" value="HAD-like_sf"/>
</dbReference>
<feature type="compositionally biased region" description="Basic and acidic residues" evidence="12">
    <location>
        <begin position="674"/>
        <end position="683"/>
    </location>
</feature>
<keyword evidence="4 11" id="KW-0812">Transmembrane</keyword>
<dbReference type="PANTHER" id="PTHR43520">
    <property type="entry name" value="ATP7, ISOFORM B"/>
    <property type="match status" value="1"/>
</dbReference>
<dbReference type="SUPFAM" id="SSF81653">
    <property type="entry name" value="Calcium ATPase, transduction domain A"/>
    <property type="match status" value="1"/>
</dbReference>
<dbReference type="EC" id="7.2.2.8" evidence="3"/>
<feature type="compositionally biased region" description="Polar residues" evidence="12">
    <location>
        <begin position="684"/>
        <end position="703"/>
    </location>
</feature>
<dbReference type="InterPro" id="IPR023214">
    <property type="entry name" value="HAD_sf"/>
</dbReference>
<evidence type="ECO:0000256" key="8">
    <source>
        <dbReference type="ARBA" id="ARBA00022967"/>
    </source>
</evidence>
<keyword evidence="5 11" id="KW-0479">Metal-binding</keyword>
<dbReference type="GO" id="GO:0055070">
    <property type="term" value="P:copper ion homeostasis"/>
    <property type="evidence" value="ECO:0007669"/>
    <property type="project" value="TreeGrafter"/>
</dbReference>
<dbReference type="GO" id="GO:0005524">
    <property type="term" value="F:ATP binding"/>
    <property type="evidence" value="ECO:0007669"/>
    <property type="project" value="UniProtKB-UniRule"/>
</dbReference>
<dbReference type="CDD" id="cd00371">
    <property type="entry name" value="HMA"/>
    <property type="match status" value="1"/>
</dbReference>
<feature type="domain" description="P-type ATPase A" evidence="13">
    <location>
        <begin position="81"/>
        <end position="181"/>
    </location>
</feature>
<dbReference type="PANTHER" id="PTHR43520:SF8">
    <property type="entry name" value="P-TYPE CU(+) TRANSPORTER"/>
    <property type="match status" value="1"/>
</dbReference>
<proteinExistence type="inferred from homology"/>
<keyword evidence="6 11" id="KW-0547">Nucleotide-binding</keyword>
<accession>A0AA36HDE3</accession>
<feature type="transmembrane region" description="Helical" evidence="11">
    <location>
        <begin position="231"/>
        <end position="253"/>
    </location>
</feature>
<evidence type="ECO:0000313" key="14">
    <source>
        <dbReference type="EMBL" id="CAJ0608686.1"/>
    </source>
</evidence>
<dbReference type="PROSITE" id="PS00154">
    <property type="entry name" value="ATPASE_E1_E2"/>
    <property type="match status" value="1"/>
</dbReference>
<evidence type="ECO:0000256" key="10">
    <source>
        <dbReference type="ARBA" id="ARBA00023136"/>
    </source>
</evidence>
<reference evidence="14" key="1">
    <citation type="submission" date="2023-07" db="EMBL/GenBank/DDBJ databases">
        <authorList>
            <consortium name="CYATHOMIX"/>
        </authorList>
    </citation>
    <scope>NUCLEOTIDE SEQUENCE</scope>
    <source>
        <strain evidence="14">N/A</strain>
    </source>
</reference>
<evidence type="ECO:0000256" key="12">
    <source>
        <dbReference type="SAM" id="MobiDB-lite"/>
    </source>
</evidence>
<dbReference type="PRINTS" id="PR00119">
    <property type="entry name" value="CATATPASE"/>
</dbReference>
<dbReference type="NCBIfam" id="TIGR01494">
    <property type="entry name" value="ATPase_P-type"/>
    <property type="match status" value="1"/>
</dbReference>
<comment type="caution">
    <text evidence="11">Lacks conserved residue(s) required for the propagation of feature annotation.</text>
</comment>
<comment type="similarity">
    <text evidence="2 11">Belongs to the cation transport ATPase (P-type) (TC 3.A.3) family. Type IB subfamily.</text>
</comment>
<dbReference type="FunFam" id="2.70.150.10:FF:000002">
    <property type="entry name" value="Copper-transporting ATPase 1, putative"/>
    <property type="match status" value="1"/>
</dbReference>
<dbReference type="InterPro" id="IPR006121">
    <property type="entry name" value="HMA_dom"/>
</dbReference>
<sequence>MGIPALFRGKPNMDSLVSLGSLTAGIYSIFVMMEILITSESSSPLYFESAGMILTLVSVGKYLESRSKDKTTDAVSRLLNLNPKSATVLRHGEERVIPVADVVLGDTVIVTSGSQIPVDGIVSFGVSSVDESALTGESLLLTKKIGDFVRAGTICLYGGIRVTAEKVGKDTTLSQIIDLVQKTGASKAPISRLADRISGIFVPIILGLSMIVFLIWLISGASVSSALSFGIAVMVISCPCALGLATPVAVMVATGKSASLGILVKSARALELAGRADTVIFDKTGTLTYGSPRVQAVYRSEGVSVMKFSAIAVSLESMSSHPFAKAVVSSLEKQDCHVYPVIDFLTIPGRGVSGTINGIRCFAGNRKFMEEMQVSLSFPSVLEDYGSRIYFAEGNTPLGVISLVDKIRDSAIETVVDLHTLGFQTVMLTGDRKKTAEIVAQSLGIDRYFPNLLPAEKEAEIRNIRRQGHGTIMVGDGINDALSLVSADVGIAIGTGSDIAINAADIVLMRSNLMLALKGIKGVSDIVVSLENHSATVTVSPDISDDELKNAIVMADFKVSDLVSSLESATELRHFLSSVLEEYGMNNSDVHDVIESYRNRVLLDNVNSDENSHLETSAGLSDISEYPQSSGDENSSELSVDSSSSGTPFNESVSSIDSQNDLASEPSAVLSHAVSDDGKKLDAKSQSSENQNNNPFGVTSSPLRNPLLWTPPVTQSKGFECVRGNKTEKPAESVDEVSSENYVCSKCGAPVSRLQRDVSMLFNHKILCKECMK</sequence>
<evidence type="ECO:0000256" key="5">
    <source>
        <dbReference type="ARBA" id="ARBA00022723"/>
    </source>
</evidence>
<name>A0AA36HDE3_CYLNA</name>
<dbReference type="NCBIfam" id="TIGR01511">
    <property type="entry name" value="ATPase-IB1_Cu"/>
    <property type="match status" value="1"/>
</dbReference>
<dbReference type="InterPro" id="IPR044492">
    <property type="entry name" value="P_typ_ATPase_HD_dom"/>
</dbReference>
<feature type="compositionally biased region" description="Low complexity" evidence="12">
    <location>
        <begin position="636"/>
        <end position="645"/>
    </location>
</feature>
<evidence type="ECO:0000256" key="1">
    <source>
        <dbReference type="ARBA" id="ARBA00004166"/>
    </source>
</evidence>
<keyword evidence="10 11" id="KW-0472">Membrane</keyword>
<dbReference type="Gene3D" id="3.40.50.1000">
    <property type="entry name" value="HAD superfamily/HAD-like"/>
    <property type="match status" value="1"/>
</dbReference>
<dbReference type="GO" id="GO:0005507">
    <property type="term" value="F:copper ion binding"/>
    <property type="evidence" value="ECO:0007669"/>
    <property type="project" value="TreeGrafter"/>
</dbReference>
<dbReference type="SUPFAM" id="SSF56784">
    <property type="entry name" value="HAD-like"/>
    <property type="match status" value="1"/>
</dbReference>
<gene>
    <name evidence="14" type="ORF">CYNAS_LOCUS20669</name>
</gene>
<dbReference type="Gene3D" id="3.30.70.100">
    <property type="match status" value="1"/>
</dbReference>
<protein>
    <recommendedName>
        <fullName evidence="3">P-type Cu(+) transporter</fullName>
        <ecNumber evidence="3">7.2.2.8</ecNumber>
    </recommendedName>
</protein>
<dbReference type="InterPro" id="IPR027256">
    <property type="entry name" value="P-typ_ATPase_IB"/>
</dbReference>
<dbReference type="AlphaFoldDB" id="A0AA36HDE3"/>
<dbReference type="Gene3D" id="2.70.150.10">
    <property type="entry name" value="Calcium-transporting ATPase, cytoplasmic transduction domain A"/>
    <property type="match status" value="1"/>
</dbReference>
<dbReference type="SFLD" id="SFLDF00027">
    <property type="entry name" value="p-type_atpase"/>
    <property type="match status" value="1"/>
</dbReference>
<dbReference type="InterPro" id="IPR018303">
    <property type="entry name" value="ATPase_P-typ_P_site"/>
</dbReference>
<dbReference type="NCBIfam" id="TIGR01512">
    <property type="entry name" value="ATPase-IB2_Cd"/>
    <property type="match status" value="1"/>
</dbReference>
<dbReference type="GO" id="GO:0016020">
    <property type="term" value="C:membrane"/>
    <property type="evidence" value="ECO:0007669"/>
    <property type="project" value="UniProtKB-SubCell"/>
</dbReference>
<dbReference type="Pfam" id="PF00122">
    <property type="entry name" value="E1-E2_ATPase"/>
    <property type="match status" value="1"/>
</dbReference>
<dbReference type="GO" id="GO:0043682">
    <property type="term" value="F:P-type divalent copper transporter activity"/>
    <property type="evidence" value="ECO:0007669"/>
    <property type="project" value="TreeGrafter"/>
</dbReference>
<evidence type="ECO:0000256" key="9">
    <source>
        <dbReference type="ARBA" id="ARBA00022989"/>
    </source>
</evidence>
<evidence type="ECO:0000313" key="15">
    <source>
        <dbReference type="Proteomes" id="UP001176961"/>
    </source>
</evidence>
<dbReference type="InterPro" id="IPR023298">
    <property type="entry name" value="ATPase_P-typ_TM_dom_sf"/>
</dbReference>
<dbReference type="InterPro" id="IPR008250">
    <property type="entry name" value="ATPase_P-typ_transduc_dom_A_sf"/>
</dbReference>
<dbReference type="SFLD" id="SFLDG00002">
    <property type="entry name" value="C1.7:_P-type_atpase_like"/>
    <property type="match status" value="1"/>
</dbReference>
<dbReference type="InterPro" id="IPR001757">
    <property type="entry name" value="P_typ_ATPase"/>
</dbReference>
<dbReference type="SUPFAM" id="SSF81665">
    <property type="entry name" value="Calcium ATPase, transmembrane domain M"/>
    <property type="match status" value="1"/>
</dbReference>
<evidence type="ECO:0000256" key="11">
    <source>
        <dbReference type="RuleBase" id="RU362081"/>
    </source>
</evidence>
<dbReference type="EMBL" id="CATQJL010000323">
    <property type="protein sequence ID" value="CAJ0608686.1"/>
    <property type="molecule type" value="Genomic_DNA"/>
</dbReference>
<dbReference type="PRINTS" id="PR00943">
    <property type="entry name" value="CUATPASE"/>
</dbReference>
<feature type="compositionally biased region" description="Polar residues" evidence="12">
    <location>
        <begin position="646"/>
        <end position="662"/>
    </location>
</feature>
<comment type="subcellular location">
    <subcellularLocation>
        <location evidence="1">Golgi apparatus</location>
        <location evidence="1">trans-Golgi network membrane</location>
        <topology evidence="1">Multi-pass membrane protein</topology>
    </subcellularLocation>
    <subcellularLocation>
        <location evidence="11">Membrane</location>
    </subcellularLocation>
</comment>
<comment type="caution">
    <text evidence="14">The sequence shown here is derived from an EMBL/GenBank/DDBJ whole genome shotgun (WGS) entry which is preliminary data.</text>
</comment>
<feature type="transmembrane region" description="Helical" evidence="11">
    <location>
        <begin position="197"/>
        <end position="219"/>
    </location>
</feature>
<evidence type="ECO:0000256" key="7">
    <source>
        <dbReference type="ARBA" id="ARBA00022840"/>
    </source>
</evidence>
<evidence type="ECO:0000256" key="2">
    <source>
        <dbReference type="ARBA" id="ARBA00006024"/>
    </source>
</evidence>
<dbReference type="Proteomes" id="UP001176961">
    <property type="component" value="Unassembled WGS sequence"/>
</dbReference>
<dbReference type="GO" id="GO:0016887">
    <property type="term" value="F:ATP hydrolysis activity"/>
    <property type="evidence" value="ECO:0007669"/>
    <property type="project" value="InterPro"/>
</dbReference>
<dbReference type="NCBIfam" id="TIGR01525">
    <property type="entry name" value="ATPase-IB_hvy"/>
    <property type="match status" value="1"/>
</dbReference>
<evidence type="ECO:0000256" key="3">
    <source>
        <dbReference type="ARBA" id="ARBA00012517"/>
    </source>
</evidence>
<keyword evidence="7 11" id="KW-0067">ATP-binding</keyword>
<evidence type="ECO:0000256" key="4">
    <source>
        <dbReference type="ARBA" id="ARBA00022692"/>
    </source>
</evidence>
<dbReference type="InterPro" id="IPR023299">
    <property type="entry name" value="ATPase_P-typ_cyto_dom_N"/>
</dbReference>
<keyword evidence="8" id="KW-1278">Translocase</keyword>
<dbReference type="GO" id="GO:0140581">
    <property type="term" value="F:P-type monovalent copper transporter activity"/>
    <property type="evidence" value="ECO:0007669"/>
    <property type="project" value="UniProtKB-EC"/>
</dbReference>
<dbReference type="SFLD" id="SFLDS00003">
    <property type="entry name" value="Haloacid_Dehalogenase"/>
    <property type="match status" value="1"/>
</dbReference>
<feature type="region of interest" description="Disordered" evidence="12">
    <location>
        <begin position="611"/>
        <end position="708"/>
    </location>
</feature>
<organism evidence="14 15">
    <name type="scientific">Cylicocyclus nassatus</name>
    <name type="common">Nematode worm</name>
    <dbReference type="NCBI Taxonomy" id="53992"/>
    <lineage>
        <taxon>Eukaryota</taxon>
        <taxon>Metazoa</taxon>
        <taxon>Ecdysozoa</taxon>
        <taxon>Nematoda</taxon>
        <taxon>Chromadorea</taxon>
        <taxon>Rhabditida</taxon>
        <taxon>Rhabditina</taxon>
        <taxon>Rhabditomorpha</taxon>
        <taxon>Strongyloidea</taxon>
        <taxon>Strongylidae</taxon>
        <taxon>Cylicocyclus</taxon>
    </lineage>
</organism>